<dbReference type="UniPathway" id="UPA00606"/>
<dbReference type="AlphaFoldDB" id="A0A1M5A363"/>
<dbReference type="NCBIfam" id="NF006054">
    <property type="entry name" value="PRK08202.1"/>
    <property type="match status" value="1"/>
</dbReference>
<gene>
    <name evidence="9" type="ORF">SAMN05443633_103346</name>
</gene>
<dbReference type="Proteomes" id="UP000184518">
    <property type="component" value="Unassembled WGS sequence"/>
</dbReference>
<comment type="subunit">
    <text evidence="3">Homotrimer.</text>
</comment>
<keyword evidence="10" id="KW-1185">Reference proteome</keyword>
<dbReference type="Gene3D" id="3.40.50.1580">
    <property type="entry name" value="Nucleoside phosphorylase domain"/>
    <property type="match status" value="1"/>
</dbReference>
<keyword evidence="6 7" id="KW-0808">Transferase</keyword>
<reference evidence="10" key="1">
    <citation type="submission" date="2016-11" db="EMBL/GenBank/DDBJ databases">
        <authorList>
            <person name="Varghese N."/>
            <person name="Submissions S."/>
        </authorList>
    </citation>
    <scope>NUCLEOTIDE SEQUENCE [LARGE SCALE GENOMIC DNA]</scope>
    <source>
        <strain evidence="10">DSM 27619</strain>
    </source>
</reference>
<feature type="domain" description="Nucleoside phosphorylase" evidence="8">
    <location>
        <begin position="22"/>
        <end position="267"/>
    </location>
</feature>
<dbReference type="GO" id="GO:0005737">
    <property type="term" value="C:cytoplasm"/>
    <property type="evidence" value="ECO:0007669"/>
    <property type="project" value="TreeGrafter"/>
</dbReference>
<comment type="similarity">
    <text evidence="2 7">Belongs to the PNP/MTAP phosphorylase family.</text>
</comment>
<dbReference type="InterPro" id="IPR000845">
    <property type="entry name" value="Nucleoside_phosphorylase_d"/>
</dbReference>
<evidence type="ECO:0000256" key="1">
    <source>
        <dbReference type="ARBA" id="ARBA00005058"/>
    </source>
</evidence>
<dbReference type="STRING" id="1416778.SAMN05443633_103346"/>
<evidence type="ECO:0000256" key="3">
    <source>
        <dbReference type="ARBA" id="ARBA00011233"/>
    </source>
</evidence>
<evidence type="ECO:0000256" key="6">
    <source>
        <dbReference type="ARBA" id="ARBA00022679"/>
    </source>
</evidence>
<evidence type="ECO:0000256" key="2">
    <source>
        <dbReference type="ARBA" id="ARBA00006751"/>
    </source>
</evidence>
<dbReference type="InterPro" id="IPR018099">
    <property type="entry name" value="Purine_phosphorylase-2_CS"/>
</dbReference>
<keyword evidence="4" id="KW-0597">Phosphoprotein</keyword>
<evidence type="ECO:0000259" key="8">
    <source>
        <dbReference type="Pfam" id="PF01048"/>
    </source>
</evidence>
<dbReference type="PIRSF" id="PIRSF000477">
    <property type="entry name" value="PurNPase"/>
    <property type="match status" value="1"/>
</dbReference>
<proteinExistence type="inferred from homology"/>
<comment type="pathway">
    <text evidence="1 7">Purine metabolism; purine nucleoside salvage.</text>
</comment>
<keyword evidence="5 7" id="KW-0328">Glycosyltransferase</keyword>
<dbReference type="PROSITE" id="PS01240">
    <property type="entry name" value="PNP_MTAP_2"/>
    <property type="match status" value="1"/>
</dbReference>
<name>A0A1M5A363_9FLAO</name>
<dbReference type="SUPFAM" id="SSF53167">
    <property type="entry name" value="Purine and uridine phosphorylases"/>
    <property type="match status" value="1"/>
</dbReference>
<dbReference type="InterPro" id="IPR035994">
    <property type="entry name" value="Nucleoside_phosphorylase_sf"/>
</dbReference>
<dbReference type="OrthoDB" id="1523230at2"/>
<dbReference type="GO" id="GO:0009116">
    <property type="term" value="P:nucleoside metabolic process"/>
    <property type="evidence" value="ECO:0007669"/>
    <property type="project" value="InterPro"/>
</dbReference>
<dbReference type="InterPro" id="IPR011270">
    <property type="entry name" value="Pur_Nuc_Pase_Ino/Guo-sp"/>
</dbReference>
<dbReference type="NCBIfam" id="TIGR01697">
    <property type="entry name" value="PNPH-PUNA-XAPA"/>
    <property type="match status" value="1"/>
</dbReference>
<dbReference type="RefSeq" id="WP_072955435.1">
    <property type="nucleotide sequence ID" value="NZ_FQUT01000003.1"/>
</dbReference>
<dbReference type="PANTHER" id="PTHR11904:SF9">
    <property type="entry name" value="PURINE NUCLEOSIDE PHOSPHORYLASE-RELATED"/>
    <property type="match status" value="1"/>
</dbReference>
<dbReference type="EC" id="2.4.2.1" evidence="7"/>
<sequence>MLEKIKEAAGFIKNIIKETPDFAIVLGSGLGKLQYEVEAIHTLEYHEIPNFPQTTVAGHGGKLIYGILEGKKVLMMSGRFHYYEGHSIETVVFPIRVFHLLGIQNLILSNASGGVNSNYSVADIAILKDHINMMPEHPLRGKNIDEFGPRFVDMSEPYSRKMIAVAEQVASENSIKIHQGVYVALQGPTFETPAEYGMIKAIGGDMVGMSTVPEVIVAKHMNMNVFGISVITDLGGPDIAFAVSHEEVLNAANKAMPSVITVVKGLVKNYSSSL</sequence>
<dbReference type="PANTHER" id="PTHR11904">
    <property type="entry name" value="METHYLTHIOADENOSINE/PURINE NUCLEOSIDE PHOSPHORYLASE"/>
    <property type="match status" value="1"/>
</dbReference>
<dbReference type="EMBL" id="FQUT01000003">
    <property type="protein sequence ID" value="SHF24537.1"/>
    <property type="molecule type" value="Genomic_DNA"/>
</dbReference>
<accession>A0A1M5A363</accession>
<evidence type="ECO:0000313" key="9">
    <source>
        <dbReference type="EMBL" id="SHF24537.1"/>
    </source>
</evidence>
<dbReference type="GO" id="GO:0004731">
    <property type="term" value="F:purine-nucleoside phosphorylase activity"/>
    <property type="evidence" value="ECO:0007669"/>
    <property type="project" value="UniProtKB-EC"/>
</dbReference>
<dbReference type="InterPro" id="IPR011268">
    <property type="entry name" value="Purine_phosphorylase"/>
</dbReference>
<dbReference type="CDD" id="cd09009">
    <property type="entry name" value="PNP-EcPNPII_like"/>
    <property type="match status" value="1"/>
</dbReference>
<protein>
    <recommendedName>
        <fullName evidence="7">Purine nucleoside phosphorylase</fullName>
        <ecNumber evidence="7">2.4.2.1</ecNumber>
    </recommendedName>
    <alternativeName>
        <fullName evidence="7">Inosine-guanosine phosphorylase</fullName>
    </alternativeName>
</protein>
<dbReference type="FunFam" id="3.40.50.1580:FF:000010">
    <property type="entry name" value="Purine nucleoside phosphorylase"/>
    <property type="match status" value="1"/>
</dbReference>
<evidence type="ECO:0000256" key="7">
    <source>
        <dbReference type="PIRNR" id="PIRNR000477"/>
    </source>
</evidence>
<dbReference type="NCBIfam" id="TIGR01700">
    <property type="entry name" value="PNPH"/>
    <property type="match status" value="1"/>
</dbReference>
<organism evidence="9 10">
    <name type="scientific">Chryseobacterium arachidis</name>
    <dbReference type="NCBI Taxonomy" id="1416778"/>
    <lineage>
        <taxon>Bacteria</taxon>
        <taxon>Pseudomonadati</taxon>
        <taxon>Bacteroidota</taxon>
        <taxon>Flavobacteriia</taxon>
        <taxon>Flavobacteriales</taxon>
        <taxon>Weeksellaceae</taxon>
        <taxon>Chryseobacterium group</taxon>
        <taxon>Chryseobacterium</taxon>
    </lineage>
</organism>
<evidence type="ECO:0000256" key="4">
    <source>
        <dbReference type="ARBA" id="ARBA00022553"/>
    </source>
</evidence>
<evidence type="ECO:0000313" key="10">
    <source>
        <dbReference type="Proteomes" id="UP000184518"/>
    </source>
</evidence>
<comment type="function">
    <text evidence="7">The purine nucleoside phosphorylases catalyze the phosphorolytic breakdown of the N-glycosidic bond in the beta-(deoxy)ribonucleoside molecules, with the formation of the corresponding free purine bases and pentose-1-phosphate.</text>
</comment>
<dbReference type="Pfam" id="PF01048">
    <property type="entry name" value="PNP_UDP_1"/>
    <property type="match status" value="1"/>
</dbReference>
<evidence type="ECO:0000256" key="5">
    <source>
        <dbReference type="ARBA" id="ARBA00022676"/>
    </source>
</evidence>